<protein>
    <submittedName>
        <fullName evidence="2">Ribonuclease II, chloroplastic/mitochondrial</fullName>
    </submittedName>
</protein>
<dbReference type="Proteomes" id="UP000634136">
    <property type="component" value="Unassembled WGS sequence"/>
</dbReference>
<gene>
    <name evidence="2" type="ORF">G2W53_016826</name>
</gene>
<name>A0A834TPV6_9FABA</name>
<dbReference type="InterPro" id="IPR012340">
    <property type="entry name" value="NA-bd_OB-fold"/>
</dbReference>
<reference evidence="2" key="1">
    <citation type="submission" date="2020-09" db="EMBL/GenBank/DDBJ databases">
        <title>Genome-Enabled Discovery of Anthraquinone Biosynthesis in Senna tora.</title>
        <authorList>
            <person name="Kang S.-H."/>
            <person name="Pandey R.P."/>
            <person name="Lee C.-M."/>
            <person name="Sim J.-S."/>
            <person name="Jeong J.-T."/>
            <person name="Choi B.-S."/>
            <person name="Jung M."/>
            <person name="Ginzburg D."/>
            <person name="Zhao K."/>
            <person name="Won S.Y."/>
            <person name="Oh T.-J."/>
            <person name="Yu Y."/>
            <person name="Kim N.-H."/>
            <person name="Lee O.R."/>
            <person name="Lee T.-H."/>
            <person name="Bashyal P."/>
            <person name="Kim T.-S."/>
            <person name="Lee W.-H."/>
            <person name="Kawkins C."/>
            <person name="Kim C.-K."/>
            <person name="Kim J.S."/>
            <person name="Ahn B.O."/>
            <person name="Rhee S.Y."/>
            <person name="Sohng J.K."/>
        </authorList>
    </citation>
    <scope>NUCLEOTIDE SEQUENCE</scope>
    <source>
        <tissue evidence="2">Leaf</tissue>
    </source>
</reference>
<dbReference type="GO" id="GO:0004540">
    <property type="term" value="F:RNA nuclease activity"/>
    <property type="evidence" value="ECO:0007669"/>
    <property type="project" value="InterPro"/>
</dbReference>
<dbReference type="InterPro" id="IPR001900">
    <property type="entry name" value="RNase_II/R"/>
</dbReference>
<dbReference type="OrthoDB" id="2285229at2759"/>
<dbReference type="AlphaFoldDB" id="A0A834TPV6"/>
<keyword evidence="3" id="KW-1185">Reference proteome</keyword>
<sequence length="267" mass="30181">MALMSGEEVPKEKWPLIEKGLLLEFKQKVSYSHIKMLVVADTPHGNNTWIVSHQNLALLELAWMQLIQENKPLTNEELAEDILKAMDMKKSPYLAVNILKDIGYLPLHFNAHLKLSPKFENSMIKLTRAMTYDKASKLLQSNHHHHHNNDDKLRVLSEAASLRLKWRLQQGASDVTTIEARVRVAMASPEDAEPVIKVYLDEQASPGPRIIKASVRGESVPLGAEELEEIVALEASVRVCSGFQKGNEIEEVNPRDNFLLLKTIKKL</sequence>
<feature type="domain" description="RNB" evidence="1">
    <location>
        <begin position="116"/>
        <end position="203"/>
    </location>
</feature>
<evidence type="ECO:0000313" key="3">
    <source>
        <dbReference type="Proteomes" id="UP000634136"/>
    </source>
</evidence>
<dbReference type="EMBL" id="JAAIUW010000006">
    <property type="protein sequence ID" value="KAF7825662.1"/>
    <property type="molecule type" value="Genomic_DNA"/>
</dbReference>
<organism evidence="2 3">
    <name type="scientific">Senna tora</name>
    <dbReference type="NCBI Taxonomy" id="362788"/>
    <lineage>
        <taxon>Eukaryota</taxon>
        <taxon>Viridiplantae</taxon>
        <taxon>Streptophyta</taxon>
        <taxon>Embryophyta</taxon>
        <taxon>Tracheophyta</taxon>
        <taxon>Spermatophyta</taxon>
        <taxon>Magnoliopsida</taxon>
        <taxon>eudicotyledons</taxon>
        <taxon>Gunneridae</taxon>
        <taxon>Pentapetalae</taxon>
        <taxon>rosids</taxon>
        <taxon>fabids</taxon>
        <taxon>Fabales</taxon>
        <taxon>Fabaceae</taxon>
        <taxon>Caesalpinioideae</taxon>
        <taxon>Cassia clade</taxon>
        <taxon>Senna</taxon>
    </lineage>
</organism>
<dbReference type="Pfam" id="PF00773">
    <property type="entry name" value="RNB"/>
    <property type="match status" value="1"/>
</dbReference>
<accession>A0A834TPV6</accession>
<evidence type="ECO:0000259" key="1">
    <source>
        <dbReference type="Pfam" id="PF00773"/>
    </source>
</evidence>
<evidence type="ECO:0000313" key="2">
    <source>
        <dbReference type="EMBL" id="KAF7825662.1"/>
    </source>
</evidence>
<dbReference type="SUPFAM" id="SSF50249">
    <property type="entry name" value="Nucleic acid-binding proteins"/>
    <property type="match status" value="1"/>
</dbReference>
<dbReference type="GO" id="GO:0003723">
    <property type="term" value="F:RNA binding"/>
    <property type="evidence" value="ECO:0007669"/>
    <property type="project" value="InterPro"/>
</dbReference>
<comment type="caution">
    <text evidence="2">The sequence shown here is derived from an EMBL/GenBank/DDBJ whole genome shotgun (WGS) entry which is preliminary data.</text>
</comment>
<proteinExistence type="predicted"/>